<dbReference type="Pfam" id="PF13560">
    <property type="entry name" value="HTH_31"/>
    <property type="match status" value="1"/>
</dbReference>
<name>A0A7W7WTV4_9PSEU</name>
<protein>
    <submittedName>
        <fullName evidence="2">DNA-binding XRE family transcriptional regulator</fullName>
    </submittedName>
</protein>
<reference evidence="2 3" key="1">
    <citation type="submission" date="2020-08" db="EMBL/GenBank/DDBJ databases">
        <title>Sequencing the genomes of 1000 actinobacteria strains.</title>
        <authorList>
            <person name="Klenk H.-P."/>
        </authorList>
    </citation>
    <scope>NUCLEOTIDE SEQUENCE [LARGE SCALE GENOMIC DNA]</scope>
    <source>
        <strain evidence="2 3">DSM 45084</strain>
    </source>
</reference>
<dbReference type="InterPro" id="IPR001387">
    <property type="entry name" value="Cro/C1-type_HTH"/>
</dbReference>
<evidence type="ECO:0000259" key="1">
    <source>
        <dbReference type="PROSITE" id="PS50943"/>
    </source>
</evidence>
<dbReference type="SUPFAM" id="SSF47413">
    <property type="entry name" value="lambda repressor-like DNA-binding domains"/>
    <property type="match status" value="1"/>
</dbReference>
<dbReference type="EMBL" id="JACHJS010000001">
    <property type="protein sequence ID" value="MBB4963529.1"/>
    <property type="molecule type" value="Genomic_DNA"/>
</dbReference>
<accession>A0A7W7WTV4</accession>
<gene>
    <name evidence="2" type="ORF">F4559_000888</name>
</gene>
<dbReference type="Gene3D" id="1.10.260.40">
    <property type="entry name" value="lambda repressor-like DNA-binding domains"/>
    <property type="match status" value="1"/>
</dbReference>
<keyword evidence="3" id="KW-1185">Reference proteome</keyword>
<dbReference type="AlphaFoldDB" id="A0A7W7WTV4"/>
<dbReference type="CDD" id="cd00093">
    <property type="entry name" value="HTH_XRE"/>
    <property type="match status" value="1"/>
</dbReference>
<dbReference type="InterPro" id="IPR010982">
    <property type="entry name" value="Lambda_DNA-bd_dom_sf"/>
</dbReference>
<dbReference type="GO" id="GO:0003677">
    <property type="term" value="F:DNA binding"/>
    <property type="evidence" value="ECO:0007669"/>
    <property type="project" value="UniProtKB-KW"/>
</dbReference>
<keyword evidence="2" id="KW-0238">DNA-binding</keyword>
<dbReference type="Proteomes" id="UP000542674">
    <property type="component" value="Unassembled WGS sequence"/>
</dbReference>
<comment type="caution">
    <text evidence="2">The sequence shown here is derived from an EMBL/GenBank/DDBJ whole genome shotgun (WGS) entry which is preliminary data.</text>
</comment>
<sequence>MIRRYVAFELKRLREASGKSQQDAATRIDTSKSRVTHLESGRNMPKLLDIEALLELYGVPEMTEQFKELIVQARESGPVFDLDSTLNLLPGFDMYVGLEQGASRIFTYDAVVVKGILQCRRYAEATIRGHLGGADLADDRVRTLVDLRMRRQTAFERSEHPLEVMAVIGEGVLRQQVGGADVAAEQLEYLLTLAERENITIRVLPFSSGAHPAMQGPFTRLEFPIERDPGVVYLEDLSGGRYRDDTEDIDRYAQVGAHLLDVALPARKSLSVIDTIRREL</sequence>
<proteinExistence type="predicted"/>
<evidence type="ECO:0000313" key="2">
    <source>
        <dbReference type="EMBL" id="MBB4963529.1"/>
    </source>
</evidence>
<evidence type="ECO:0000313" key="3">
    <source>
        <dbReference type="Proteomes" id="UP000542674"/>
    </source>
</evidence>
<dbReference type="PROSITE" id="PS50943">
    <property type="entry name" value="HTH_CROC1"/>
    <property type="match status" value="1"/>
</dbReference>
<dbReference type="SMART" id="SM00530">
    <property type="entry name" value="HTH_XRE"/>
    <property type="match status" value="1"/>
</dbReference>
<organism evidence="2 3">
    <name type="scientific">Saccharothrix violaceirubra</name>
    <dbReference type="NCBI Taxonomy" id="413306"/>
    <lineage>
        <taxon>Bacteria</taxon>
        <taxon>Bacillati</taxon>
        <taxon>Actinomycetota</taxon>
        <taxon>Actinomycetes</taxon>
        <taxon>Pseudonocardiales</taxon>
        <taxon>Pseudonocardiaceae</taxon>
        <taxon>Saccharothrix</taxon>
    </lineage>
</organism>
<feature type="domain" description="HTH cro/C1-type" evidence="1">
    <location>
        <begin position="10"/>
        <end position="65"/>
    </location>
</feature>
<dbReference type="InterPro" id="IPR043917">
    <property type="entry name" value="DUF5753"/>
</dbReference>
<dbReference type="RefSeq" id="WP_184666294.1">
    <property type="nucleotide sequence ID" value="NZ_BAABAI010000008.1"/>
</dbReference>
<dbReference type="Pfam" id="PF19054">
    <property type="entry name" value="DUF5753"/>
    <property type="match status" value="1"/>
</dbReference>